<evidence type="ECO:0000313" key="1">
    <source>
        <dbReference type="EMBL" id="TCO51732.1"/>
    </source>
</evidence>
<name>A0A4R2J2V7_9ACTN</name>
<dbReference type="Proteomes" id="UP000295573">
    <property type="component" value="Unassembled WGS sequence"/>
</dbReference>
<sequence length="68" mass="7421">MTAVLPDSYTVRPPAKEDAEAVFALAAAYNTGVVGFADFTLDDMINALTEPSFEPSTDGWLVWRLELL</sequence>
<dbReference type="AlphaFoldDB" id="A0A4R2J2V7"/>
<evidence type="ECO:0008006" key="3">
    <source>
        <dbReference type="Google" id="ProtNLM"/>
    </source>
</evidence>
<dbReference type="RefSeq" id="WP_132143791.1">
    <property type="nucleotide sequence ID" value="NZ_SLWR01000001.1"/>
</dbReference>
<organism evidence="1 2">
    <name type="scientific">Kribbella antiqua</name>
    <dbReference type="NCBI Taxonomy" id="2512217"/>
    <lineage>
        <taxon>Bacteria</taxon>
        <taxon>Bacillati</taxon>
        <taxon>Actinomycetota</taxon>
        <taxon>Actinomycetes</taxon>
        <taxon>Propionibacteriales</taxon>
        <taxon>Kribbellaceae</taxon>
        <taxon>Kribbella</taxon>
    </lineage>
</organism>
<dbReference type="EMBL" id="SLWR01000001">
    <property type="protein sequence ID" value="TCO51732.1"/>
    <property type="molecule type" value="Genomic_DNA"/>
</dbReference>
<evidence type="ECO:0000313" key="2">
    <source>
        <dbReference type="Proteomes" id="UP000295573"/>
    </source>
</evidence>
<dbReference type="Gene3D" id="3.40.630.30">
    <property type="match status" value="1"/>
</dbReference>
<keyword evidence="2" id="KW-1185">Reference proteome</keyword>
<accession>A0A4R2J2V7</accession>
<protein>
    <recommendedName>
        <fullName evidence="3">Acetyltransferase (GNAT) family protein</fullName>
    </recommendedName>
</protein>
<comment type="caution">
    <text evidence="1">The sequence shown here is derived from an EMBL/GenBank/DDBJ whole genome shotgun (WGS) entry which is preliminary data.</text>
</comment>
<gene>
    <name evidence="1" type="ORF">EV646_101726</name>
</gene>
<proteinExistence type="predicted"/>
<reference evidence="1 2" key="1">
    <citation type="journal article" date="2015" name="Stand. Genomic Sci.">
        <title>Genomic Encyclopedia of Bacterial and Archaeal Type Strains, Phase III: the genomes of soil and plant-associated and newly described type strains.</title>
        <authorList>
            <person name="Whitman W.B."/>
            <person name="Woyke T."/>
            <person name="Klenk H.P."/>
            <person name="Zhou Y."/>
            <person name="Lilburn T.G."/>
            <person name="Beck B.J."/>
            <person name="De Vos P."/>
            <person name="Vandamme P."/>
            <person name="Eisen J.A."/>
            <person name="Garrity G."/>
            <person name="Hugenholtz P."/>
            <person name="Kyrpides N.C."/>
        </authorList>
    </citation>
    <scope>NUCLEOTIDE SEQUENCE [LARGE SCALE GENOMIC DNA]</scope>
    <source>
        <strain evidence="1 2">VKM Ac-2541</strain>
    </source>
</reference>